<feature type="domain" description="PLD phosphodiesterase" evidence="14">
    <location>
        <begin position="236"/>
        <end position="263"/>
    </location>
</feature>
<dbReference type="InterPro" id="IPR025202">
    <property type="entry name" value="PLD-like_dom"/>
</dbReference>
<evidence type="ECO:0000256" key="7">
    <source>
        <dbReference type="ARBA" id="ARBA00022989"/>
    </source>
</evidence>
<feature type="domain" description="PLD phosphodiesterase" evidence="14">
    <location>
        <begin position="414"/>
        <end position="441"/>
    </location>
</feature>
<evidence type="ECO:0000256" key="8">
    <source>
        <dbReference type="ARBA" id="ARBA00023098"/>
    </source>
</evidence>
<dbReference type="Proteomes" id="UP000078084">
    <property type="component" value="Unassembled WGS sequence"/>
</dbReference>
<dbReference type="PROSITE" id="PS50035">
    <property type="entry name" value="PLD"/>
    <property type="match status" value="2"/>
</dbReference>
<dbReference type="PANTHER" id="PTHR21248:SF22">
    <property type="entry name" value="PHOSPHOLIPASE D"/>
    <property type="match status" value="1"/>
</dbReference>
<evidence type="ECO:0000256" key="6">
    <source>
        <dbReference type="ARBA" id="ARBA00022737"/>
    </source>
</evidence>
<evidence type="ECO:0000256" key="12">
    <source>
        <dbReference type="NCBIfam" id="TIGR04265"/>
    </source>
</evidence>
<dbReference type="AlphaFoldDB" id="A0A171KWY6"/>
<organism evidence="15 16">
    <name type="scientific">Kerstersia gyiorum</name>
    <dbReference type="NCBI Taxonomy" id="206506"/>
    <lineage>
        <taxon>Bacteria</taxon>
        <taxon>Pseudomonadati</taxon>
        <taxon>Pseudomonadota</taxon>
        <taxon>Betaproteobacteria</taxon>
        <taxon>Burkholderiales</taxon>
        <taxon>Alcaligenaceae</taxon>
        <taxon>Kerstersia</taxon>
    </lineage>
</organism>
<feature type="transmembrane region" description="Helical" evidence="13">
    <location>
        <begin position="58"/>
        <end position="79"/>
    </location>
</feature>
<keyword evidence="5 13" id="KW-0812">Transmembrane</keyword>
<dbReference type="Gene3D" id="3.30.870.10">
    <property type="entry name" value="Endonuclease Chain A"/>
    <property type="match status" value="3"/>
</dbReference>
<keyword evidence="7 13" id="KW-1133">Transmembrane helix</keyword>
<dbReference type="NCBIfam" id="TIGR04265">
    <property type="entry name" value="bac_cardiolipin"/>
    <property type="match status" value="1"/>
</dbReference>
<dbReference type="PANTHER" id="PTHR21248">
    <property type="entry name" value="CARDIOLIPIN SYNTHASE"/>
    <property type="match status" value="1"/>
</dbReference>
<dbReference type="InterPro" id="IPR022924">
    <property type="entry name" value="Cardiolipin_synthase"/>
</dbReference>
<keyword evidence="3" id="KW-0444">Lipid biosynthesis</keyword>
<dbReference type="SMART" id="SM00155">
    <property type="entry name" value="PLDc"/>
    <property type="match status" value="2"/>
</dbReference>
<protein>
    <recommendedName>
        <fullName evidence="12">Cardiolipin synthase</fullName>
        <ecNumber evidence="12">2.7.8.-</ecNumber>
    </recommendedName>
</protein>
<dbReference type="GO" id="GO:0005886">
    <property type="term" value="C:plasma membrane"/>
    <property type="evidence" value="ECO:0007669"/>
    <property type="project" value="UniProtKB-SubCell"/>
</dbReference>
<evidence type="ECO:0000313" key="15">
    <source>
        <dbReference type="EMBL" id="KKO73403.1"/>
    </source>
</evidence>
<keyword evidence="11" id="KW-1208">Phospholipid metabolism</keyword>
<dbReference type="GO" id="GO:0032049">
    <property type="term" value="P:cardiolipin biosynthetic process"/>
    <property type="evidence" value="ECO:0007669"/>
    <property type="project" value="UniProtKB-UniRule"/>
</dbReference>
<dbReference type="SUPFAM" id="SSF56024">
    <property type="entry name" value="Phospholipase D/nuclease"/>
    <property type="match status" value="2"/>
</dbReference>
<name>A0A171KWY6_9BURK</name>
<comment type="caution">
    <text evidence="15">The sequence shown here is derived from an EMBL/GenBank/DDBJ whole genome shotgun (WGS) entry which is preliminary data.</text>
</comment>
<dbReference type="Pfam" id="PF13396">
    <property type="entry name" value="PLDc_N"/>
    <property type="match status" value="1"/>
</dbReference>
<evidence type="ECO:0000256" key="9">
    <source>
        <dbReference type="ARBA" id="ARBA00023136"/>
    </source>
</evidence>
<evidence type="ECO:0000256" key="1">
    <source>
        <dbReference type="ARBA" id="ARBA00004651"/>
    </source>
</evidence>
<keyword evidence="8" id="KW-0443">Lipid metabolism</keyword>
<keyword evidence="6" id="KW-0677">Repeat</keyword>
<keyword evidence="16" id="KW-1185">Reference proteome</keyword>
<evidence type="ECO:0000256" key="13">
    <source>
        <dbReference type="SAM" id="Phobius"/>
    </source>
</evidence>
<evidence type="ECO:0000256" key="10">
    <source>
        <dbReference type="ARBA" id="ARBA00023209"/>
    </source>
</evidence>
<dbReference type="PATRIC" id="fig|206506.3.peg.141"/>
<evidence type="ECO:0000256" key="5">
    <source>
        <dbReference type="ARBA" id="ARBA00022692"/>
    </source>
</evidence>
<dbReference type="EC" id="2.7.8.-" evidence="12"/>
<dbReference type="InterPro" id="IPR001736">
    <property type="entry name" value="PLipase_D/transphosphatidylase"/>
</dbReference>
<keyword evidence="4" id="KW-0808">Transferase</keyword>
<evidence type="ECO:0000256" key="3">
    <source>
        <dbReference type="ARBA" id="ARBA00022516"/>
    </source>
</evidence>
<evidence type="ECO:0000256" key="4">
    <source>
        <dbReference type="ARBA" id="ARBA00022679"/>
    </source>
</evidence>
<proteinExistence type="predicted"/>
<dbReference type="EMBL" id="LBNE01000001">
    <property type="protein sequence ID" value="KKO73403.1"/>
    <property type="molecule type" value="Genomic_DNA"/>
</dbReference>
<dbReference type="InterPro" id="IPR027379">
    <property type="entry name" value="CLS_N"/>
</dbReference>
<reference evidence="15 16" key="1">
    <citation type="submission" date="2015-04" db="EMBL/GenBank/DDBJ databases">
        <title>Genome sequence of Kerstersia gyiorum CG1.</title>
        <authorList>
            <person name="Greninger A.L."/>
            <person name="Kozyreva V."/>
            <person name="Chaturvedi V."/>
        </authorList>
    </citation>
    <scope>NUCLEOTIDE SEQUENCE [LARGE SCALE GENOMIC DNA]</scope>
    <source>
        <strain evidence="15 16">CG1</strain>
    </source>
</reference>
<keyword evidence="9 13" id="KW-0472">Membrane</keyword>
<evidence type="ECO:0000313" key="16">
    <source>
        <dbReference type="Proteomes" id="UP000078084"/>
    </source>
</evidence>
<evidence type="ECO:0000259" key="14">
    <source>
        <dbReference type="PROSITE" id="PS50035"/>
    </source>
</evidence>
<keyword evidence="10" id="KW-0594">Phospholipid biosynthesis</keyword>
<evidence type="ECO:0000256" key="11">
    <source>
        <dbReference type="ARBA" id="ARBA00023264"/>
    </source>
</evidence>
<keyword evidence="2" id="KW-1003">Cell membrane</keyword>
<comment type="subcellular location">
    <subcellularLocation>
        <location evidence="1">Cell membrane</location>
        <topology evidence="1">Multi-pass membrane protein</topology>
    </subcellularLocation>
</comment>
<dbReference type="GO" id="GO:0008808">
    <property type="term" value="F:cardiolipin synthase activity"/>
    <property type="evidence" value="ECO:0007669"/>
    <property type="project" value="UniProtKB-UniRule"/>
</dbReference>
<evidence type="ECO:0000256" key="2">
    <source>
        <dbReference type="ARBA" id="ARBA00022475"/>
    </source>
</evidence>
<feature type="transmembrane region" description="Helical" evidence="13">
    <location>
        <begin position="28"/>
        <end position="46"/>
    </location>
</feature>
<sequence>MAFRPTHPQKAYRPVTSTNQLEHLFQEYWPHIIFVVSLIISLAAAVHIAMNKRDARAAIGWVGVVMLSPILGTLLYIIAGINRVREQRVSQQRSETHLDAYPDMRPSDVDLVHTYGVALAGQKTLGDRVSEFPLLDGNLVQILPGGDSTYPAMLEAIRNAKTCIAMQSYIFDHDRVGVELAQALVDAHQRGVQVRVLVDAVGEKYSRPPITRIFAQHKVPHARFMSTGLGLRLAYANMRSHRKILVIDGCLGFTGGMNIREAFTHRYGGDNMARDTHFRLEGPIVSQLMYGFAHDWEFTTGESLYDTQCDWFPVIPTPGYVPARCVPSGPDQALGSNHSMIMGALAAAQHHVMIQTPYFLPDPALIGALATTARRGVAVDIVIPGQNNLRLVDYAMKAQIDLVIANGCRVWRSNGGFDHSKLITLDDVYSYVGSSNMDPRSLRLNFEMDVEIYDRNTADWIKQRIQSQIESATLVTLKHLNSQPFLSRLRNKIIWLASPYL</sequence>
<dbReference type="STRING" id="206506.AAV32_00550"/>
<gene>
    <name evidence="15" type="ORF">AAV32_00550</name>
</gene>
<dbReference type="Pfam" id="PF13091">
    <property type="entry name" value="PLDc_2"/>
    <property type="match status" value="2"/>
</dbReference>
<dbReference type="CDD" id="cd09157">
    <property type="entry name" value="PLDc_CLS_unchar2_1"/>
    <property type="match status" value="1"/>
</dbReference>
<accession>A0A171KWY6</accession>